<organism evidence="2">
    <name type="scientific">Lachnospira eligens CAG:72</name>
    <dbReference type="NCBI Taxonomy" id="1263077"/>
    <lineage>
        <taxon>Bacteria</taxon>
        <taxon>Bacillati</taxon>
        <taxon>Bacillota</taxon>
        <taxon>Clostridia</taxon>
        <taxon>Lachnospirales</taxon>
        <taxon>Lachnospiraceae</taxon>
        <taxon>Lachnospira</taxon>
    </lineage>
</organism>
<evidence type="ECO:0000313" key="2">
    <source>
        <dbReference type="EMBL" id="CDA40933.1"/>
    </source>
</evidence>
<reference evidence="2" key="1">
    <citation type="submission" date="2012-11" db="EMBL/GenBank/DDBJ databases">
        <title>Dependencies among metagenomic species, viruses, plasmids and units of genetic variation.</title>
        <authorList>
            <person name="Nielsen H.B."/>
            <person name="Almeida M."/>
            <person name="Juncker A.S."/>
            <person name="Rasmussen S."/>
            <person name="Li J."/>
            <person name="Sunagawa S."/>
            <person name="Plichta D."/>
            <person name="Gautier L."/>
            <person name="Le Chatelier E."/>
            <person name="Peletier E."/>
            <person name="Bonde I."/>
            <person name="Nielsen T."/>
            <person name="Manichanh C."/>
            <person name="Arumugam M."/>
            <person name="Batto J."/>
            <person name="Santos M.B.Q.D."/>
            <person name="Blom N."/>
            <person name="Borruel N."/>
            <person name="Burgdorf K.S."/>
            <person name="Boumezbeur F."/>
            <person name="Casellas F."/>
            <person name="Dore J."/>
            <person name="Guarner F."/>
            <person name="Hansen T."/>
            <person name="Hildebrand F."/>
            <person name="Kaas R.S."/>
            <person name="Kennedy S."/>
            <person name="Kristiansen K."/>
            <person name="Kultima J.R."/>
            <person name="Leonard P."/>
            <person name="Levenez F."/>
            <person name="Lund O."/>
            <person name="Moumen B."/>
            <person name="Le Paslier D."/>
            <person name="Pons N."/>
            <person name="Pedersen O."/>
            <person name="Prifti E."/>
            <person name="Qin J."/>
            <person name="Raes J."/>
            <person name="Tap J."/>
            <person name="Tims S."/>
            <person name="Ussery D.W."/>
            <person name="Yamada T."/>
            <person name="MetaHit consortium"/>
            <person name="Renault P."/>
            <person name="Sicheritz-Ponten T."/>
            <person name="Bork P."/>
            <person name="Wang J."/>
            <person name="Brunak S."/>
            <person name="Ehrlich S.D."/>
        </authorList>
    </citation>
    <scope>NUCLEOTIDE SEQUENCE [LARGE SCALE GENOMIC DNA]</scope>
</reference>
<protein>
    <submittedName>
        <fullName evidence="2">Uncharacterized protein</fullName>
    </submittedName>
</protein>
<feature type="transmembrane region" description="Helical" evidence="1">
    <location>
        <begin position="7"/>
        <end position="25"/>
    </location>
</feature>
<name>R5ZMQ8_9FIRM</name>
<keyword evidence="1" id="KW-0472">Membrane</keyword>
<keyword evidence="1" id="KW-0812">Transmembrane</keyword>
<proteinExistence type="predicted"/>
<feature type="transmembrane region" description="Helical" evidence="1">
    <location>
        <begin position="112"/>
        <end position="131"/>
    </location>
</feature>
<gene>
    <name evidence="2" type="ORF">BN765_00130</name>
</gene>
<feature type="transmembrane region" description="Helical" evidence="1">
    <location>
        <begin position="37"/>
        <end position="60"/>
    </location>
</feature>
<dbReference type="Proteomes" id="UP000018175">
    <property type="component" value="Unassembled WGS sequence"/>
</dbReference>
<accession>R5ZMQ8</accession>
<dbReference type="EMBL" id="CBBU010000086">
    <property type="protein sequence ID" value="CDA40933.1"/>
    <property type="molecule type" value="Genomic_DNA"/>
</dbReference>
<dbReference type="AlphaFoldDB" id="R5ZMQ8"/>
<comment type="caution">
    <text evidence="2">The sequence shown here is derived from an EMBL/GenBank/DDBJ whole genome shotgun (WGS) entry which is preliminary data.</text>
</comment>
<sequence length="148" mass="16931">MKKFRIVYIIAILMCGLHACTYLLMPLSENSINQRHITLAMVGAVYWLTLIISIAGVIVIKQINRHLDNNHKRQRKSIPVFANIPQSIADAALIGAIVVIVILFMMGKESRYIAYVDIAIGVFALYAHFLFENTLYKRIKKTKERKKQ</sequence>
<keyword evidence="1" id="KW-1133">Transmembrane helix</keyword>
<evidence type="ECO:0000256" key="1">
    <source>
        <dbReference type="SAM" id="Phobius"/>
    </source>
</evidence>
<feature type="transmembrane region" description="Helical" evidence="1">
    <location>
        <begin position="80"/>
        <end position="106"/>
    </location>
</feature>